<dbReference type="InterPro" id="IPR041581">
    <property type="entry name" value="Glyoxalase_6"/>
</dbReference>
<organism evidence="2 3">
    <name type="scientific">Propionispora hippei DSM 15287</name>
    <dbReference type="NCBI Taxonomy" id="1123003"/>
    <lineage>
        <taxon>Bacteria</taxon>
        <taxon>Bacillati</taxon>
        <taxon>Bacillota</taxon>
        <taxon>Negativicutes</taxon>
        <taxon>Selenomonadales</taxon>
        <taxon>Sporomusaceae</taxon>
        <taxon>Propionispora</taxon>
    </lineage>
</organism>
<accession>A0A1M6DZT6</accession>
<proteinExistence type="predicted"/>
<feature type="domain" description="VOC" evidence="1">
    <location>
        <begin position="6"/>
        <end position="122"/>
    </location>
</feature>
<protein>
    <recommendedName>
        <fullName evidence="1">VOC domain-containing protein</fullName>
    </recommendedName>
</protein>
<evidence type="ECO:0000259" key="1">
    <source>
        <dbReference type="PROSITE" id="PS51819"/>
    </source>
</evidence>
<gene>
    <name evidence="2" type="ORF">SAMN02745170_01073</name>
</gene>
<dbReference type="Pfam" id="PF18029">
    <property type="entry name" value="Glyoxalase_6"/>
    <property type="match status" value="1"/>
</dbReference>
<dbReference type="RefSeq" id="WP_149733899.1">
    <property type="nucleotide sequence ID" value="NZ_FQZD01000007.1"/>
</dbReference>
<evidence type="ECO:0000313" key="2">
    <source>
        <dbReference type="EMBL" id="SHI78784.1"/>
    </source>
</evidence>
<keyword evidence="3" id="KW-1185">Reference proteome</keyword>
<dbReference type="PROSITE" id="PS51819">
    <property type="entry name" value="VOC"/>
    <property type="match status" value="1"/>
</dbReference>
<dbReference type="EMBL" id="FQZD01000007">
    <property type="protein sequence ID" value="SHI78784.1"/>
    <property type="molecule type" value="Genomic_DNA"/>
</dbReference>
<dbReference type="Gene3D" id="3.10.180.10">
    <property type="entry name" value="2,3-Dihydroxybiphenyl 1,2-Dioxygenase, domain 1"/>
    <property type="match status" value="1"/>
</dbReference>
<dbReference type="Proteomes" id="UP000322917">
    <property type="component" value="Unassembled WGS sequence"/>
</dbReference>
<dbReference type="AlphaFoldDB" id="A0A1M6DZT6"/>
<dbReference type="InterPro" id="IPR037523">
    <property type="entry name" value="VOC_core"/>
</dbReference>
<dbReference type="PANTHER" id="PTHR35908:SF1">
    <property type="entry name" value="CONSERVED PROTEIN"/>
    <property type="match status" value="1"/>
</dbReference>
<evidence type="ECO:0000313" key="3">
    <source>
        <dbReference type="Proteomes" id="UP000322917"/>
    </source>
</evidence>
<dbReference type="PANTHER" id="PTHR35908">
    <property type="entry name" value="HYPOTHETICAL FUSION PROTEIN"/>
    <property type="match status" value="1"/>
</dbReference>
<dbReference type="OrthoDB" id="1645442at2"/>
<name>A0A1M6DZT6_9FIRM</name>
<dbReference type="SUPFAM" id="SSF54593">
    <property type="entry name" value="Glyoxalase/Bleomycin resistance protein/Dihydroxybiphenyl dioxygenase"/>
    <property type="match status" value="1"/>
</dbReference>
<dbReference type="InterPro" id="IPR029068">
    <property type="entry name" value="Glyas_Bleomycin-R_OHBP_Dase"/>
</dbReference>
<dbReference type="CDD" id="cd06587">
    <property type="entry name" value="VOC"/>
    <property type="match status" value="1"/>
</dbReference>
<reference evidence="2 3" key="1">
    <citation type="submission" date="2016-11" db="EMBL/GenBank/DDBJ databases">
        <authorList>
            <person name="Varghese N."/>
            <person name="Submissions S."/>
        </authorList>
    </citation>
    <scope>NUCLEOTIDE SEQUENCE [LARGE SCALE GENOMIC DNA]</scope>
    <source>
        <strain evidence="2 3">DSM 15287</strain>
    </source>
</reference>
<sequence>MIQGICLGNIMVDCGDEIKLCEFYHQLLGWEKRNMFGRPALCSGTGIVFLFMEEADYVPPVWPEEKEKQQKQMHFDFQVPDVAAAVEYAKSLGAIEATSQFGGREFVTMLDPAGHPFCLCAEDNMA</sequence>